<accession>A0A9D2BLP6</accession>
<evidence type="ECO:0000313" key="1">
    <source>
        <dbReference type="EMBL" id="HIX81325.1"/>
    </source>
</evidence>
<reference evidence="1" key="2">
    <citation type="submission" date="2021-04" db="EMBL/GenBank/DDBJ databases">
        <authorList>
            <person name="Gilroy R."/>
        </authorList>
    </citation>
    <scope>NUCLEOTIDE SEQUENCE</scope>
    <source>
        <strain evidence="1">ChiGjej1B1-14440</strain>
    </source>
</reference>
<sequence length="90" mass="10027">MIIGVLAVVLIGIYLLVNNFNNNETDSDKLTETEEELYEEELGEDYSDEASVLVSYKYIGAENLEDRDVLTLTKFDDDGDPTIMAIAATD</sequence>
<protein>
    <submittedName>
        <fullName evidence="1">Uncharacterized protein</fullName>
    </submittedName>
</protein>
<evidence type="ECO:0000313" key="2">
    <source>
        <dbReference type="Proteomes" id="UP000886724"/>
    </source>
</evidence>
<gene>
    <name evidence="1" type="ORF">H9980_05045</name>
</gene>
<proteinExistence type="predicted"/>
<dbReference type="EMBL" id="DXET01000112">
    <property type="protein sequence ID" value="HIX81325.1"/>
    <property type="molecule type" value="Genomic_DNA"/>
</dbReference>
<name>A0A9D2BLP6_9FIRM</name>
<comment type="caution">
    <text evidence="1">The sequence shown here is derived from an EMBL/GenBank/DDBJ whole genome shotgun (WGS) entry which is preliminary data.</text>
</comment>
<organism evidence="1 2">
    <name type="scientific">Candidatus Erysipelatoclostridium merdavium</name>
    <dbReference type="NCBI Taxonomy" id="2838566"/>
    <lineage>
        <taxon>Bacteria</taxon>
        <taxon>Bacillati</taxon>
        <taxon>Bacillota</taxon>
        <taxon>Erysipelotrichia</taxon>
        <taxon>Erysipelotrichales</taxon>
        <taxon>Erysipelotrichales incertae sedis</taxon>
    </lineage>
</organism>
<dbReference type="Proteomes" id="UP000886724">
    <property type="component" value="Unassembled WGS sequence"/>
</dbReference>
<dbReference type="AlphaFoldDB" id="A0A9D2BLP6"/>
<reference evidence="1" key="1">
    <citation type="journal article" date="2021" name="PeerJ">
        <title>Extensive microbial diversity within the chicken gut microbiome revealed by metagenomics and culture.</title>
        <authorList>
            <person name="Gilroy R."/>
            <person name="Ravi A."/>
            <person name="Getino M."/>
            <person name="Pursley I."/>
            <person name="Horton D.L."/>
            <person name="Alikhan N.F."/>
            <person name="Baker D."/>
            <person name="Gharbi K."/>
            <person name="Hall N."/>
            <person name="Watson M."/>
            <person name="Adriaenssens E.M."/>
            <person name="Foster-Nyarko E."/>
            <person name="Jarju S."/>
            <person name="Secka A."/>
            <person name="Antonio M."/>
            <person name="Oren A."/>
            <person name="Chaudhuri R.R."/>
            <person name="La Ragione R."/>
            <person name="Hildebrand F."/>
            <person name="Pallen M.J."/>
        </authorList>
    </citation>
    <scope>NUCLEOTIDE SEQUENCE</scope>
    <source>
        <strain evidence="1">ChiGjej1B1-14440</strain>
    </source>
</reference>